<feature type="signal peptide" evidence="2">
    <location>
        <begin position="1"/>
        <end position="21"/>
    </location>
</feature>
<dbReference type="Pfam" id="PF11776">
    <property type="entry name" value="RcnB"/>
    <property type="match status" value="1"/>
</dbReference>
<sequence>MKRLLLIPVALAMLSVPAANAQSYRGPAQPQSWSQSDRGQPGRPGDVRGQDHVRGHDDRSRYGKPQQRWQQGQRMPRNQWGRDVDYRHHHLKQPPRGYRWVEQGNQYFMIGMANGVIAAIVGAR</sequence>
<keyword evidence="2" id="KW-0732">Signal</keyword>
<feature type="region of interest" description="Disordered" evidence="1">
    <location>
        <begin position="20"/>
        <end position="83"/>
    </location>
</feature>
<feature type="chain" id="PRO_5047178662" evidence="2">
    <location>
        <begin position="22"/>
        <end position="124"/>
    </location>
</feature>
<feature type="compositionally biased region" description="Polar residues" evidence="1">
    <location>
        <begin position="29"/>
        <end position="38"/>
    </location>
</feature>
<comment type="caution">
    <text evidence="3">The sequence shown here is derived from an EMBL/GenBank/DDBJ whole genome shotgun (WGS) entry which is preliminary data.</text>
</comment>
<accession>A0ABU0H4M0</accession>
<evidence type="ECO:0000256" key="2">
    <source>
        <dbReference type="SAM" id="SignalP"/>
    </source>
</evidence>
<keyword evidence="4" id="KW-1185">Reference proteome</keyword>
<evidence type="ECO:0000256" key="1">
    <source>
        <dbReference type="SAM" id="MobiDB-lite"/>
    </source>
</evidence>
<dbReference type="Gene3D" id="3.10.450.160">
    <property type="entry name" value="inner membrane protein cigr"/>
    <property type="match status" value="1"/>
</dbReference>
<evidence type="ECO:0000313" key="3">
    <source>
        <dbReference type="EMBL" id="MDQ0437255.1"/>
    </source>
</evidence>
<protein>
    <submittedName>
        <fullName evidence="3">Ni/Co efflux regulator RcnB</fullName>
    </submittedName>
</protein>
<dbReference type="InterPro" id="IPR024572">
    <property type="entry name" value="RcnB"/>
</dbReference>
<feature type="compositionally biased region" description="Basic and acidic residues" evidence="1">
    <location>
        <begin position="45"/>
        <end position="61"/>
    </location>
</feature>
<evidence type="ECO:0000313" key="4">
    <source>
        <dbReference type="Proteomes" id="UP001241603"/>
    </source>
</evidence>
<dbReference type="Proteomes" id="UP001241603">
    <property type="component" value="Unassembled WGS sequence"/>
</dbReference>
<dbReference type="EMBL" id="JAUSVO010000002">
    <property type="protein sequence ID" value="MDQ0437255.1"/>
    <property type="molecule type" value="Genomic_DNA"/>
</dbReference>
<name>A0ABU0H4M0_9HYPH</name>
<reference evidence="3 4" key="1">
    <citation type="submission" date="2023-07" db="EMBL/GenBank/DDBJ databases">
        <title>Genomic Encyclopedia of Type Strains, Phase IV (KMG-IV): sequencing the most valuable type-strain genomes for metagenomic binning, comparative biology and taxonomic classification.</title>
        <authorList>
            <person name="Goeker M."/>
        </authorList>
    </citation>
    <scope>NUCLEOTIDE SEQUENCE [LARGE SCALE GENOMIC DNA]</scope>
    <source>
        <strain evidence="3 4">B6-8</strain>
    </source>
</reference>
<dbReference type="RefSeq" id="WP_266348185.1">
    <property type="nucleotide sequence ID" value="NZ_JAPKNG010000002.1"/>
</dbReference>
<gene>
    <name evidence="3" type="ORF">QO014_001640</name>
</gene>
<organism evidence="3 4">
    <name type="scientific">Kaistia dalseonensis</name>
    <dbReference type="NCBI Taxonomy" id="410840"/>
    <lineage>
        <taxon>Bacteria</taxon>
        <taxon>Pseudomonadati</taxon>
        <taxon>Pseudomonadota</taxon>
        <taxon>Alphaproteobacteria</taxon>
        <taxon>Hyphomicrobiales</taxon>
        <taxon>Kaistiaceae</taxon>
        <taxon>Kaistia</taxon>
    </lineage>
</organism>
<proteinExistence type="predicted"/>